<gene>
    <name evidence="3" type="ORF">MGYG_07835</name>
</gene>
<organism evidence="4">
    <name type="scientific">Arthroderma gypseum (strain ATCC MYA-4604 / CBS 118893)</name>
    <name type="common">Microsporum gypseum</name>
    <dbReference type="NCBI Taxonomy" id="535722"/>
    <lineage>
        <taxon>Eukaryota</taxon>
        <taxon>Fungi</taxon>
        <taxon>Dikarya</taxon>
        <taxon>Ascomycota</taxon>
        <taxon>Pezizomycotina</taxon>
        <taxon>Eurotiomycetes</taxon>
        <taxon>Eurotiomycetidae</taxon>
        <taxon>Onygenales</taxon>
        <taxon>Arthrodermataceae</taxon>
        <taxon>Nannizzia</taxon>
    </lineage>
</organism>
<proteinExistence type="predicted"/>
<sequence length="253" mass="28263">MKILCIHGSYGSASAFRTQLEPFLAQIEKPGEVDFKFIDGLYPAVPPDGFQDYFGPPPHFLNVQYDGIAGLENMQLNLRTLKPGESFEDTIKRLIKNDATVVSKEEYMKTLDYIEQCLVEDPEIQGILGYSEGATTAATYLLQQAHRHRDEGIPHRVKFGIFFGGWPPAKFEGDRLAPVLPEDDDMIDIPTCHIVGCSDPYLYGAMTLFQVCDEETATLFDHGKGHLLPRDPMTIAELSECINTTLKQAGFLN</sequence>
<keyword evidence="4" id="KW-1185">Reference proteome</keyword>
<dbReference type="GO" id="GO:0016787">
    <property type="term" value="F:hydrolase activity"/>
    <property type="evidence" value="ECO:0007669"/>
    <property type="project" value="UniProtKB-KW"/>
</dbReference>
<dbReference type="RefSeq" id="XP_003170592.1">
    <property type="nucleotide sequence ID" value="XM_003170544.1"/>
</dbReference>
<dbReference type="InParanoid" id="E4V4A5"/>
<keyword evidence="1" id="KW-0378">Hydrolase</keyword>
<dbReference type="InterPro" id="IPR029058">
    <property type="entry name" value="AB_hydrolase_fold"/>
</dbReference>
<dbReference type="OMA" id="FKWINGF"/>
<dbReference type="Pfam" id="PF03959">
    <property type="entry name" value="FSH1"/>
    <property type="match status" value="1"/>
</dbReference>
<evidence type="ECO:0000256" key="1">
    <source>
        <dbReference type="ARBA" id="ARBA00022801"/>
    </source>
</evidence>
<name>E4V4A5_ARTGP</name>
<dbReference type="InterPro" id="IPR005645">
    <property type="entry name" value="FSH-like_dom"/>
</dbReference>
<dbReference type="EMBL" id="DS989828">
    <property type="protein sequence ID" value="EFR04829.1"/>
    <property type="molecule type" value="Genomic_DNA"/>
</dbReference>
<protein>
    <recommendedName>
        <fullName evidence="2">Serine hydrolase domain-containing protein</fullName>
    </recommendedName>
</protein>
<evidence type="ECO:0000313" key="4">
    <source>
        <dbReference type="Proteomes" id="UP000002669"/>
    </source>
</evidence>
<dbReference type="GO" id="GO:0005737">
    <property type="term" value="C:cytoplasm"/>
    <property type="evidence" value="ECO:0007669"/>
    <property type="project" value="TreeGrafter"/>
</dbReference>
<evidence type="ECO:0000259" key="2">
    <source>
        <dbReference type="Pfam" id="PF03959"/>
    </source>
</evidence>
<dbReference type="HOGENOM" id="CLU_051938_4_2_1"/>
<dbReference type="Gene3D" id="3.40.50.1820">
    <property type="entry name" value="alpha/beta hydrolase"/>
    <property type="match status" value="1"/>
</dbReference>
<dbReference type="GO" id="GO:0005634">
    <property type="term" value="C:nucleus"/>
    <property type="evidence" value="ECO:0007669"/>
    <property type="project" value="TreeGrafter"/>
</dbReference>
<dbReference type="eggNOG" id="KOG2551">
    <property type="taxonomic scope" value="Eukaryota"/>
</dbReference>
<evidence type="ECO:0000313" key="3">
    <source>
        <dbReference type="EMBL" id="EFR04829.1"/>
    </source>
</evidence>
<accession>E4V4A5</accession>
<dbReference type="STRING" id="535722.E4V4A5"/>
<feature type="domain" description="Serine hydrolase" evidence="2">
    <location>
        <begin position="1"/>
        <end position="231"/>
    </location>
</feature>
<dbReference type="SUPFAM" id="SSF53474">
    <property type="entry name" value="alpha/beta-Hydrolases"/>
    <property type="match status" value="1"/>
</dbReference>
<dbReference type="PANTHER" id="PTHR48070">
    <property type="entry name" value="ESTERASE OVCA2"/>
    <property type="match status" value="1"/>
</dbReference>
<dbReference type="VEuPathDB" id="FungiDB:MGYG_07835"/>
<reference evidence="4" key="1">
    <citation type="journal article" date="2012" name="MBio">
        <title>Comparative genome analysis of Trichophyton rubrum and related dermatophytes reveals candidate genes involved in infection.</title>
        <authorList>
            <person name="Martinez D.A."/>
            <person name="Oliver B.G."/>
            <person name="Graeser Y."/>
            <person name="Goldberg J.M."/>
            <person name="Li W."/>
            <person name="Martinez-Rossi N.M."/>
            <person name="Monod M."/>
            <person name="Shelest E."/>
            <person name="Barton R.C."/>
            <person name="Birch E."/>
            <person name="Brakhage A.A."/>
            <person name="Chen Z."/>
            <person name="Gurr S.J."/>
            <person name="Heiman D."/>
            <person name="Heitman J."/>
            <person name="Kosti I."/>
            <person name="Rossi A."/>
            <person name="Saif S."/>
            <person name="Samalova M."/>
            <person name="Saunders C.W."/>
            <person name="Shea T."/>
            <person name="Summerbell R.C."/>
            <person name="Xu J."/>
            <person name="Young S."/>
            <person name="Zeng Q."/>
            <person name="Birren B.W."/>
            <person name="Cuomo C.A."/>
            <person name="White T.C."/>
        </authorList>
    </citation>
    <scope>NUCLEOTIDE SEQUENCE [LARGE SCALE GENOMIC DNA]</scope>
    <source>
        <strain evidence="4">ATCC MYA-4604 / CBS 118893</strain>
    </source>
</reference>
<dbReference type="GeneID" id="10025833"/>
<dbReference type="InterPro" id="IPR050593">
    <property type="entry name" value="LovG"/>
</dbReference>
<dbReference type="OrthoDB" id="414698at2759"/>
<dbReference type="AlphaFoldDB" id="E4V4A5"/>
<dbReference type="Proteomes" id="UP000002669">
    <property type="component" value="Unassembled WGS sequence"/>
</dbReference>
<dbReference type="GO" id="GO:0019748">
    <property type="term" value="P:secondary metabolic process"/>
    <property type="evidence" value="ECO:0007669"/>
    <property type="project" value="TreeGrafter"/>
</dbReference>
<dbReference type="PANTHER" id="PTHR48070:SF4">
    <property type="entry name" value="ESTERASE ALNB"/>
    <property type="match status" value="1"/>
</dbReference>